<keyword evidence="3 7" id="KW-0418">Kinase</keyword>
<dbReference type="InParanoid" id="A0A251UAN7"/>
<keyword evidence="2" id="KW-0547">Nucleotide-binding</keyword>
<evidence type="ECO:0000256" key="3">
    <source>
        <dbReference type="ARBA" id="ARBA00022777"/>
    </source>
</evidence>
<protein>
    <submittedName>
        <fullName evidence="7">Putative mitogen-activated protein kinase kinase kinase 12/13</fullName>
    </submittedName>
</protein>
<evidence type="ECO:0000259" key="5">
    <source>
        <dbReference type="Pfam" id="PF07714"/>
    </source>
</evidence>
<dbReference type="EMBL" id="CM007896">
    <property type="protein sequence ID" value="OTG19936.1"/>
    <property type="molecule type" value="Genomic_DNA"/>
</dbReference>
<dbReference type="InterPro" id="IPR011009">
    <property type="entry name" value="Kinase-like_dom_sf"/>
</dbReference>
<sequence>MAPEYALRGHLSDKADVYSYGVLLLEIISGKNNTSYVPINGCICLLVLLLTENVNCLCRIWTPRSQEHANTNCSQVWLLLWTKMLQSSLMLSRSLTA</sequence>
<dbReference type="InterPro" id="IPR052059">
    <property type="entry name" value="CR_Ser/Thr_kinase"/>
</dbReference>
<name>A0A251UAN7_HELAN</name>
<dbReference type="SUPFAM" id="SSF56112">
    <property type="entry name" value="Protein kinase-like (PK-like)"/>
    <property type="match status" value="1"/>
</dbReference>
<dbReference type="Pfam" id="PF07714">
    <property type="entry name" value="PK_Tyr_Ser-Thr"/>
    <property type="match status" value="1"/>
</dbReference>
<dbReference type="Gramene" id="mRNA:HanXRQr2_Chr11g0487481">
    <property type="protein sequence ID" value="mRNA:HanXRQr2_Chr11g0487481"/>
    <property type="gene ID" value="HanXRQr2_Chr11g0487481"/>
</dbReference>
<reference evidence="7" key="2">
    <citation type="submission" date="2017-02" db="EMBL/GenBank/DDBJ databases">
        <title>Sunflower complete genome.</title>
        <authorList>
            <person name="Langlade N."/>
            <person name="Munos S."/>
        </authorList>
    </citation>
    <scope>NUCLEOTIDE SEQUENCE [LARGE SCALE GENOMIC DNA]</scope>
    <source>
        <tissue evidence="7">Leaves</tissue>
    </source>
</reference>
<dbReference type="InterPro" id="IPR001245">
    <property type="entry name" value="Ser-Thr/Tyr_kinase_cat_dom"/>
</dbReference>
<dbReference type="GO" id="GO:0004672">
    <property type="term" value="F:protein kinase activity"/>
    <property type="evidence" value="ECO:0007669"/>
    <property type="project" value="InterPro"/>
</dbReference>
<evidence type="ECO:0000256" key="1">
    <source>
        <dbReference type="ARBA" id="ARBA00022679"/>
    </source>
</evidence>
<keyword evidence="1 6" id="KW-0808">Transferase</keyword>
<dbReference type="PANTHER" id="PTHR47973">
    <property type="entry name" value="CYSTEINE-RICH RECEPTOR-LIKE PROTEIN KINASE 3"/>
    <property type="match status" value="1"/>
</dbReference>
<evidence type="ECO:0000256" key="2">
    <source>
        <dbReference type="ARBA" id="ARBA00022741"/>
    </source>
</evidence>
<keyword evidence="8" id="KW-1185">Reference proteome</keyword>
<dbReference type="AlphaFoldDB" id="A0A251UAN7"/>
<accession>A0A251UAN7</accession>
<feature type="domain" description="Serine-threonine/tyrosine-protein kinase catalytic" evidence="5">
    <location>
        <begin position="1"/>
        <end position="33"/>
    </location>
</feature>
<evidence type="ECO:0000313" key="6">
    <source>
        <dbReference type="EMBL" id="KAF5781750.1"/>
    </source>
</evidence>
<reference evidence="6" key="3">
    <citation type="submission" date="2020-06" db="EMBL/GenBank/DDBJ databases">
        <title>Helianthus annuus Genome sequencing and assembly Release 2.</title>
        <authorList>
            <person name="Gouzy J."/>
            <person name="Langlade N."/>
            <person name="Munos S."/>
        </authorList>
    </citation>
    <scope>NUCLEOTIDE SEQUENCE</scope>
    <source>
        <tissue evidence="6">Leaves</tissue>
    </source>
</reference>
<dbReference type="EMBL" id="MNCJ02000326">
    <property type="protein sequence ID" value="KAF5781750.1"/>
    <property type="molecule type" value="Genomic_DNA"/>
</dbReference>
<evidence type="ECO:0000313" key="7">
    <source>
        <dbReference type="EMBL" id="OTG19936.1"/>
    </source>
</evidence>
<proteinExistence type="predicted"/>
<evidence type="ECO:0000313" key="8">
    <source>
        <dbReference type="Proteomes" id="UP000215914"/>
    </source>
</evidence>
<organism evidence="7 8">
    <name type="scientific">Helianthus annuus</name>
    <name type="common">Common sunflower</name>
    <dbReference type="NCBI Taxonomy" id="4232"/>
    <lineage>
        <taxon>Eukaryota</taxon>
        <taxon>Viridiplantae</taxon>
        <taxon>Streptophyta</taxon>
        <taxon>Embryophyta</taxon>
        <taxon>Tracheophyta</taxon>
        <taxon>Spermatophyta</taxon>
        <taxon>Magnoliopsida</taxon>
        <taxon>eudicotyledons</taxon>
        <taxon>Gunneridae</taxon>
        <taxon>Pentapetalae</taxon>
        <taxon>asterids</taxon>
        <taxon>campanulids</taxon>
        <taxon>Asterales</taxon>
        <taxon>Asteraceae</taxon>
        <taxon>Asteroideae</taxon>
        <taxon>Heliantheae alliance</taxon>
        <taxon>Heliantheae</taxon>
        <taxon>Helianthus</taxon>
    </lineage>
</organism>
<dbReference type="GO" id="GO:0005524">
    <property type="term" value="F:ATP binding"/>
    <property type="evidence" value="ECO:0007669"/>
    <property type="project" value="UniProtKB-KW"/>
</dbReference>
<gene>
    <name evidence="7" type="ORF">HannXRQ_Chr07g0187431</name>
    <name evidence="6" type="ORF">HanXRQr2_Chr11g0487481</name>
</gene>
<dbReference type="STRING" id="4232.A0A251UAN7"/>
<dbReference type="Gene3D" id="1.10.510.10">
    <property type="entry name" value="Transferase(Phosphotransferase) domain 1"/>
    <property type="match status" value="1"/>
</dbReference>
<reference evidence="6 8" key="1">
    <citation type="journal article" date="2017" name="Nature">
        <title>The sunflower genome provides insights into oil metabolism, flowering and Asterid evolution.</title>
        <authorList>
            <person name="Badouin H."/>
            <person name="Gouzy J."/>
            <person name="Grassa C.J."/>
            <person name="Murat F."/>
            <person name="Staton S.E."/>
            <person name="Cottret L."/>
            <person name="Lelandais-Briere C."/>
            <person name="Owens G.L."/>
            <person name="Carrere S."/>
            <person name="Mayjonade B."/>
            <person name="Legrand L."/>
            <person name="Gill N."/>
            <person name="Kane N.C."/>
            <person name="Bowers J.E."/>
            <person name="Hubner S."/>
            <person name="Bellec A."/>
            <person name="Berard A."/>
            <person name="Berges H."/>
            <person name="Blanchet N."/>
            <person name="Boniface M.C."/>
            <person name="Brunel D."/>
            <person name="Catrice O."/>
            <person name="Chaidir N."/>
            <person name="Claudel C."/>
            <person name="Donnadieu C."/>
            <person name="Faraut T."/>
            <person name="Fievet G."/>
            <person name="Helmstetter N."/>
            <person name="King M."/>
            <person name="Knapp S.J."/>
            <person name="Lai Z."/>
            <person name="Le Paslier M.C."/>
            <person name="Lippi Y."/>
            <person name="Lorenzon L."/>
            <person name="Mandel J.R."/>
            <person name="Marage G."/>
            <person name="Marchand G."/>
            <person name="Marquand E."/>
            <person name="Bret-Mestries E."/>
            <person name="Morien E."/>
            <person name="Nambeesan S."/>
            <person name="Nguyen T."/>
            <person name="Pegot-Espagnet P."/>
            <person name="Pouilly N."/>
            <person name="Raftis F."/>
            <person name="Sallet E."/>
            <person name="Schiex T."/>
            <person name="Thomas J."/>
            <person name="Vandecasteele C."/>
            <person name="Vares D."/>
            <person name="Vear F."/>
            <person name="Vautrin S."/>
            <person name="Crespi M."/>
            <person name="Mangin B."/>
            <person name="Burke J.M."/>
            <person name="Salse J."/>
            <person name="Munos S."/>
            <person name="Vincourt P."/>
            <person name="Rieseberg L.H."/>
            <person name="Langlade N.B."/>
        </authorList>
    </citation>
    <scope>NUCLEOTIDE SEQUENCE [LARGE SCALE GENOMIC DNA]</scope>
    <source>
        <strain evidence="8">cv. SF193</strain>
        <tissue evidence="6">Leaves</tissue>
    </source>
</reference>
<keyword evidence="4" id="KW-0067">ATP-binding</keyword>
<evidence type="ECO:0000256" key="4">
    <source>
        <dbReference type="ARBA" id="ARBA00022840"/>
    </source>
</evidence>
<dbReference type="Proteomes" id="UP000215914">
    <property type="component" value="Chromosome 7"/>
</dbReference>